<feature type="coiled-coil region" evidence="1">
    <location>
        <begin position="16"/>
        <end position="50"/>
    </location>
</feature>
<keyword evidence="1" id="KW-0175">Coiled coil</keyword>
<dbReference type="Pfam" id="PF10737">
    <property type="entry name" value="GerPC"/>
    <property type="match status" value="1"/>
</dbReference>
<evidence type="ECO:0000313" key="3">
    <source>
        <dbReference type="Proteomes" id="UP000501868"/>
    </source>
</evidence>
<reference evidence="2 3" key="2">
    <citation type="submission" date="2020-04" db="EMBL/GenBank/DDBJ databases">
        <authorList>
            <person name="Fomenkov A."/>
            <person name="Anton B.P."/>
            <person name="Roberts R.J."/>
        </authorList>
    </citation>
    <scope>NUCLEOTIDE SEQUENCE [LARGE SCALE GENOMIC DNA]</scope>
    <source>
        <strain evidence="2 3">S2</strain>
    </source>
</reference>
<accession>A0A6H1P0N1</accession>
<reference evidence="2 3" key="1">
    <citation type="submission" date="2020-04" db="EMBL/GenBank/DDBJ databases">
        <title>Genome-Wide Identification of 5-Methylcytosine Sites in Bacterial Genomes By High-Throughput Sequencing of MspJI Restriction Fragments.</title>
        <authorList>
            <person name="Wu V."/>
        </authorList>
    </citation>
    <scope>NUCLEOTIDE SEQUENCE [LARGE SCALE GENOMIC DNA]</scope>
    <source>
        <strain evidence="2 3">S2</strain>
    </source>
</reference>
<proteinExistence type="predicted"/>
<protein>
    <submittedName>
        <fullName evidence="2">Spore gernimation protein</fullName>
    </submittedName>
</protein>
<sequence>MYQDYSQYLQWLQMCIQAQEQRILALENALQKMKEDMKKLNEKKAIHVDKIEYKFDQLKVETLEGTLNIGLNPSELAGIEDFAVQNQSLTTPISPKHQMQRSMKIEEAIYRYLETDLPQLVENAQRELTVQPNDEYLSFIKQDIIKQLPGRIEQHLNTHSSGSRSFENAPSDDLVIEGLKKEIQNGVMVFFSNLPENLKGMKTE</sequence>
<dbReference type="InterPro" id="IPR019673">
    <property type="entry name" value="Spore_germination_GerPC"/>
</dbReference>
<evidence type="ECO:0000313" key="2">
    <source>
        <dbReference type="EMBL" id="QIZ07068.1"/>
    </source>
</evidence>
<organism evidence="2 3">
    <name type="scientific">Priestia megaterium</name>
    <name type="common">Bacillus megaterium</name>
    <dbReference type="NCBI Taxonomy" id="1404"/>
    <lineage>
        <taxon>Bacteria</taxon>
        <taxon>Bacillati</taxon>
        <taxon>Bacillota</taxon>
        <taxon>Bacilli</taxon>
        <taxon>Bacillales</taxon>
        <taxon>Bacillaceae</taxon>
        <taxon>Priestia</taxon>
    </lineage>
</organism>
<name>A0A6H1P0N1_PRIMG</name>
<gene>
    <name evidence="2" type="ORF">HFZ78_10425</name>
</gene>
<evidence type="ECO:0000256" key="1">
    <source>
        <dbReference type="SAM" id="Coils"/>
    </source>
</evidence>
<dbReference type="Proteomes" id="UP000501868">
    <property type="component" value="Chromosome"/>
</dbReference>
<dbReference type="EMBL" id="CP051128">
    <property type="protein sequence ID" value="QIZ07068.1"/>
    <property type="molecule type" value="Genomic_DNA"/>
</dbReference>
<dbReference type="AlphaFoldDB" id="A0A6H1P0N1"/>